<protein>
    <submittedName>
        <fullName evidence="2">SMP-30/gluconolactonase/LRE family protein</fullName>
    </submittedName>
</protein>
<reference evidence="2" key="1">
    <citation type="submission" date="2021-07" db="EMBL/GenBank/DDBJ databases">
        <title>Zhongshania sp. CAU 1632 isolated from seawater.</title>
        <authorList>
            <person name="Kim W."/>
        </authorList>
    </citation>
    <scope>NUCLEOTIDE SEQUENCE</scope>
    <source>
        <strain evidence="2">CAU 1632</strain>
    </source>
</reference>
<dbReference type="InterPro" id="IPR013658">
    <property type="entry name" value="SGL"/>
</dbReference>
<feature type="domain" description="SMP-30/Gluconolactonase/LRE-like region" evidence="1">
    <location>
        <begin position="132"/>
        <end position="256"/>
    </location>
</feature>
<dbReference type="EMBL" id="JAHWDQ010000007">
    <property type="protein sequence ID" value="MBW2942704.1"/>
    <property type="molecule type" value="Genomic_DNA"/>
</dbReference>
<proteinExistence type="predicted"/>
<keyword evidence="3" id="KW-1185">Reference proteome</keyword>
<evidence type="ECO:0000313" key="3">
    <source>
        <dbReference type="Proteomes" id="UP001166291"/>
    </source>
</evidence>
<evidence type="ECO:0000259" key="1">
    <source>
        <dbReference type="Pfam" id="PF08450"/>
    </source>
</evidence>
<dbReference type="PANTHER" id="PTHR40274:SF4">
    <property type="entry name" value="BLL1406 PROTEIN"/>
    <property type="match status" value="1"/>
</dbReference>
<evidence type="ECO:0000313" key="2">
    <source>
        <dbReference type="EMBL" id="MBW2942704.1"/>
    </source>
</evidence>
<name>A0ABS6VXE8_9GAMM</name>
<dbReference type="Pfam" id="PF08450">
    <property type="entry name" value="SGL"/>
    <property type="match status" value="1"/>
</dbReference>
<dbReference type="RefSeq" id="WP_219044950.1">
    <property type="nucleotide sequence ID" value="NZ_JAHWDQ010000007.1"/>
</dbReference>
<gene>
    <name evidence="2" type="ORF">KXJ70_18035</name>
</gene>
<organism evidence="2 3">
    <name type="scientific">Zhongshania aquimaris</name>
    <dbReference type="NCBI Taxonomy" id="2857107"/>
    <lineage>
        <taxon>Bacteria</taxon>
        <taxon>Pseudomonadati</taxon>
        <taxon>Pseudomonadota</taxon>
        <taxon>Gammaproteobacteria</taxon>
        <taxon>Cellvibrionales</taxon>
        <taxon>Spongiibacteraceae</taxon>
        <taxon>Zhongshania</taxon>
    </lineage>
</organism>
<dbReference type="PANTHER" id="PTHR40274">
    <property type="entry name" value="VIRGINIAMYCIN B LYASE"/>
    <property type="match status" value="1"/>
</dbReference>
<dbReference type="Proteomes" id="UP001166291">
    <property type="component" value="Unassembled WGS sequence"/>
</dbReference>
<sequence>MSEQFERYVAAVPAITAEGWSLTRLMPASRLQGANGIRAGGDGRIYVAQVAGSQISAVNINTGAVESISPIDGGIISPDDLVFDADGNLYATEITEGRVSVRRPNGETRVLNGEMPCANPITMFQGRLFAGECRPDGRLMELDLNSGQSRVILDKVPMPNAMEVGPDGMLYFPVMGANEIWRINPAGGQPEVVATDLGVPDAVKFDAQGFIVSTQVASGQVLRINPQTGEKTVLATIAPGLDNLAFVGDRLFVSSISGQINEIAADGTVKSLIPDGLQWPMGLAIADGELFIADGGYTYTMRQGENKQVAGMLFSPGFPGFTRGVCAAGSGQWIVSTANGDVARFWPAKMESEVLVSGYDRLMDVVLTADGAVIVAELGTGRLLLIDGTNVSVFAKDLAEPVGVAIAGDGSCLVSESAAGRISRVVGGRVDTLVDGLVQPEGIYILGDALYIIDVGSKELIEFNLQSGKRMTLVSNLPVGAPPGVVAKPLGGVGVLSGPMREFAGISGDVDGTLYIAASTEGSVLVLSRCKE</sequence>
<accession>A0ABS6VXE8</accession>
<dbReference type="InterPro" id="IPR051344">
    <property type="entry name" value="Vgb"/>
</dbReference>
<comment type="caution">
    <text evidence="2">The sequence shown here is derived from an EMBL/GenBank/DDBJ whole genome shotgun (WGS) entry which is preliminary data.</text>
</comment>